<dbReference type="InterPro" id="IPR036291">
    <property type="entry name" value="NAD(P)-bd_dom_sf"/>
</dbReference>
<keyword evidence="2" id="KW-0560">Oxidoreductase</keyword>
<dbReference type="Pfam" id="PF13561">
    <property type="entry name" value="adh_short_C2"/>
    <property type="match status" value="1"/>
</dbReference>
<dbReference type="PRINTS" id="PR00081">
    <property type="entry name" value="GDHRDH"/>
</dbReference>
<accession>U5L9F6</accession>
<evidence type="ECO:0008006" key="5">
    <source>
        <dbReference type="Google" id="ProtNLM"/>
    </source>
</evidence>
<organism evidence="3 4">
    <name type="scientific">Bacillus infantis NRRL B-14911</name>
    <dbReference type="NCBI Taxonomy" id="1367477"/>
    <lineage>
        <taxon>Bacteria</taxon>
        <taxon>Bacillati</taxon>
        <taxon>Bacillota</taxon>
        <taxon>Bacilli</taxon>
        <taxon>Bacillales</taxon>
        <taxon>Bacillaceae</taxon>
        <taxon>Bacillus</taxon>
    </lineage>
</organism>
<dbReference type="EMBL" id="CP006643">
    <property type="protein sequence ID" value="AGX04045.1"/>
    <property type="molecule type" value="Genomic_DNA"/>
</dbReference>
<comment type="similarity">
    <text evidence="1">Belongs to the short-chain dehydrogenases/reductases (SDR) family.</text>
</comment>
<evidence type="ECO:0000313" key="4">
    <source>
        <dbReference type="Proteomes" id="UP000017805"/>
    </source>
</evidence>
<dbReference type="InterPro" id="IPR002347">
    <property type="entry name" value="SDR_fam"/>
</dbReference>
<dbReference type="Proteomes" id="UP000017805">
    <property type="component" value="Chromosome"/>
</dbReference>
<protein>
    <recommendedName>
        <fullName evidence="5">3-ketoacyl-ACP reductase</fullName>
    </recommendedName>
</protein>
<evidence type="ECO:0000313" key="3">
    <source>
        <dbReference type="EMBL" id="AGX04045.1"/>
    </source>
</evidence>
<reference evidence="3 4" key="1">
    <citation type="submission" date="2013-07" db="EMBL/GenBank/DDBJ databases">
        <title>Complete genome sequence of Bacillus infantis NRRL B-14911 that has potential to induce cardiac disease by antigenic mimicry.</title>
        <authorList>
            <person name="Massilamany C."/>
            <person name="Smith T.P.L."/>
            <person name="Loy J.D."/>
            <person name="Barletta R."/>
            <person name="Reddy J."/>
        </authorList>
    </citation>
    <scope>NUCLEOTIDE SEQUENCE [LARGE SCALE GENOMIC DNA]</scope>
    <source>
        <strain evidence="3 4">NRRL B-14911</strain>
    </source>
</reference>
<dbReference type="PANTHER" id="PTHR43477:SF1">
    <property type="entry name" value="DIHYDROANTICAPSIN 7-DEHYDROGENASE"/>
    <property type="match status" value="1"/>
</dbReference>
<dbReference type="InterPro" id="IPR051122">
    <property type="entry name" value="SDR_DHRS6-like"/>
</dbReference>
<sequence length="98" mass="10454">MQPILHAVSGITKNTGIMYANEGIRCNAVAPGSVETNISSSMTNVSPFGMSRIHPGLAVNPRVGKPDEMAQIALFLTWEDSSFVNRTVNTGDAGWTAF</sequence>
<dbReference type="GO" id="GO:0016491">
    <property type="term" value="F:oxidoreductase activity"/>
    <property type="evidence" value="ECO:0007669"/>
    <property type="project" value="UniProtKB-KW"/>
</dbReference>
<dbReference type="AlphaFoldDB" id="U5L9F6"/>
<dbReference type="HOGENOM" id="CLU_010194_47_12_9"/>
<keyword evidence="4" id="KW-1185">Reference proteome</keyword>
<dbReference type="Gene3D" id="3.40.50.720">
    <property type="entry name" value="NAD(P)-binding Rossmann-like Domain"/>
    <property type="match status" value="1"/>
</dbReference>
<dbReference type="PATRIC" id="fig|1367477.3.peg.2072"/>
<dbReference type="RefSeq" id="WP_009791011.1">
    <property type="nucleotide sequence ID" value="NC_022524.1"/>
</dbReference>
<dbReference type="PANTHER" id="PTHR43477">
    <property type="entry name" value="DIHYDROANTICAPSIN 7-DEHYDROGENASE"/>
    <property type="match status" value="1"/>
</dbReference>
<dbReference type="STRING" id="1367477.N288_10660"/>
<evidence type="ECO:0000256" key="1">
    <source>
        <dbReference type="ARBA" id="ARBA00006484"/>
    </source>
</evidence>
<evidence type="ECO:0000256" key="2">
    <source>
        <dbReference type="ARBA" id="ARBA00023002"/>
    </source>
</evidence>
<proteinExistence type="inferred from homology"/>
<gene>
    <name evidence="3" type="ORF">N288_10660</name>
</gene>
<name>U5L9F6_9BACI</name>
<dbReference type="KEGG" id="bif:N288_10660"/>
<dbReference type="SUPFAM" id="SSF51735">
    <property type="entry name" value="NAD(P)-binding Rossmann-fold domains"/>
    <property type="match status" value="1"/>
</dbReference>